<dbReference type="Proteomes" id="UP000430368">
    <property type="component" value="Chromosome"/>
</dbReference>
<accession>A0ABX6GMZ4</accession>
<evidence type="ECO:0000313" key="13">
    <source>
        <dbReference type="Proteomes" id="UP000430368"/>
    </source>
</evidence>
<feature type="domain" description="Alpha-carbonic anhydrase" evidence="11">
    <location>
        <begin position="23"/>
        <end position="244"/>
    </location>
</feature>
<protein>
    <recommendedName>
        <fullName evidence="5 10">Carbonic anhydrase</fullName>
        <ecNumber evidence="4 10">4.2.1.1</ecNumber>
    </recommendedName>
</protein>
<dbReference type="PROSITE" id="PS00162">
    <property type="entry name" value="ALPHA_CA_1"/>
    <property type="match status" value="1"/>
</dbReference>
<dbReference type="PANTHER" id="PTHR18952:SF265">
    <property type="entry name" value="CARBONIC ANHYDRASE"/>
    <property type="match status" value="1"/>
</dbReference>
<evidence type="ECO:0000256" key="3">
    <source>
        <dbReference type="ARBA" id="ARBA00010718"/>
    </source>
</evidence>
<organism evidence="12 13">
    <name type="scientific">Serratia rhizosphaerae</name>
    <dbReference type="NCBI Taxonomy" id="2597702"/>
    <lineage>
        <taxon>Bacteria</taxon>
        <taxon>Pseudomonadati</taxon>
        <taxon>Pseudomonadota</taxon>
        <taxon>Gammaproteobacteria</taxon>
        <taxon>Enterobacterales</taxon>
        <taxon>Yersiniaceae</taxon>
        <taxon>Serratia</taxon>
    </lineage>
</organism>
<comment type="similarity">
    <text evidence="3 10">Belongs to the alpha-carbonic anhydrase family.</text>
</comment>
<dbReference type="InterPro" id="IPR023561">
    <property type="entry name" value="Carbonic_anhydrase_a-class"/>
</dbReference>
<keyword evidence="8 10" id="KW-0456">Lyase</keyword>
<name>A0ABX6GMZ4_9GAMM</name>
<keyword evidence="10" id="KW-0732">Signal</keyword>
<evidence type="ECO:0000256" key="9">
    <source>
        <dbReference type="ARBA" id="ARBA00048348"/>
    </source>
</evidence>
<dbReference type="RefSeq" id="WP_160029705.1">
    <property type="nucleotide sequence ID" value="NZ_CP041764.1"/>
</dbReference>
<sequence length="244" mass="26984">MKSRLLIIAMLVSSFSVTAVEHTHWSYDGDEGPDHWGKLTQDFSLCSTGKNQSPVNIQSALKTHHGKLNLTFQPGKQQIANNGHSIQINVSEGNTLTLDNTTYTLQQFHFHSPSENEIDGKRFPLEAHFVYQDNGGALAVLALMFNQGAANTQLAQAWKQMPTDVGKTAALFPPMDIKALLPKKFNYFRFSGSLTTPPCSEGVIWMVLNKPATASAQQISQFTSVIHHTNNRPIQPLNGRIIID</sequence>
<evidence type="ECO:0000259" key="11">
    <source>
        <dbReference type="PROSITE" id="PS51144"/>
    </source>
</evidence>
<evidence type="ECO:0000256" key="7">
    <source>
        <dbReference type="ARBA" id="ARBA00022833"/>
    </source>
</evidence>
<dbReference type="InterPro" id="IPR018338">
    <property type="entry name" value="Carbonic_anhydrase_a-class_CS"/>
</dbReference>
<dbReference type="SMART" id="SM01057">
    <property type="entry name" value="Carb_anhydrase"/>
    <property type="match status" value="1"/>
</dbReference>
<comment type="cofactor">
    <cofactor evidence="1 10">
        <name>Zn(2+)</name>
        <dbReference type="ChEBI" id="CHEBI:29105"/>
    </cofactor>
</comment>
<evidence type="ECO:0000256" key="5">
    <source>
        <dbReference type="ARBA" id="ARBA00014628"/>
    </source>
</evidence>
<evidence type="ECO:0000256" key="1">
    <source>
        <dbReference type="ARBA" id="ARBA00001947"/>
    </source>
</evidence>
<evidence type="ECO:0000256" key="4">
    <source>
        <dbReference type="ARBA" id="ARBA00012925"/>
    </source>
</evidence>
<dbReference type="EC" id="4.2.1.1" evidence="4 10"/>
<dbReference type="InterPro" id="IPR041891">
    <property type="entry name" value="Alpha_CA_prokaryot-like"/>
</dbReference>
<dbReference type="EMBL" id="CP041764">
    <property type="protein sequence ID" value="QHA87666.1"/>
    <property type="molecule type" value="Genomic_DNA"/>
</dbReference>
<feature type="chain" id="PRO_5044955046" description="Carbonic anhydrase" evidence="10">
    <location>
        <begin position="20"/>
        <end position="244"/>
    </location>
</feature>
<proteinExistence type="inferred from homology"/>
<dbReference type="SUPFAM" id="SSF51069">
    <property type="entry name" value="Carbonic anhydrase"/>
    <property type="match status" value="1"/>
</dbReference>
<evidence type="ECO:0000256" key="2">
    <source>
        <dbReference type="ARBA" id="ARBA00002904"/>
    </source>
</evidence>
<evidence type="ECO:0000256" key="8">
    <source>
        <dbReference type="ARBA" id="ARBA00023239"/>
    </source>
</evidence>
<dbReference type="Pfam" id="PF00194">
    <property type="entry name" value="Carb_anhydrase"/>
    <property type="match status" value="1"/>
</dbReference>
<comment type="catalytic activity">
    <reaction evidence="9 10">
        <text>hydrogencarbonate + H(+) = CO2 + H2O</text>
        <dbReference type="Rhea" id="RHEA:10748"/>
        <dbReference type="ChEBI" id="CHEBI:15377"/>
        <dbReference type="ChEBI" id="CHEBI:15378"/>
        <dbReference type="ChEBI" id="CHEBI:16526"/>
        <dbReference type="ChEBI" id="CHEBI:17544"/>
        <dbReference type="EC" id="4.2.1.1"/>
    </reaction>
</comment>
<dbReference type="Gene3D" id="3.10.200.10">
    <property type="entry name" value="Alpha carbonic anhydrase"/>
    <property type="match status" value="1"/>
</dbReference>
<keyword evidence="13" id="KW-1185">Reference proteome</keyword>
<dbReference type="InterPro" id="IPR036398">
    <property type="entry name" value="CA_dom_sf"/>
</dbReference>
<feature type="signal peptide" evidence="10">
    <location>
        <begin position="1"/>
        <end position="19"/>
    </location>
</feature>
<comment type="function">
    <text evidence="2 10">Reversible hydration of carbon dioxide.</text>
</comment>
<evidence type="ECO:0000256" key="10">
    <source>
        <dbReference type="RuleBase" id="RU367011"/>
    </source>
</evidence>
<evidence type="ECO:0000256" key="6">
    <source>
        <dbReference type="ARBA" id="ARBA00022723"/>
    </source>
</evidence>
<keyword evidence="6 10" id="KW-0479">Metal-binding</keyword>
<gene>
    <name evidence="12" type="ORF">FO014_12280</name>
</gene>
<dbReference type="PROSITE" id="PS51144">
    <property type="entry name" value="ALPHA_CA_2"/>
    <property type="match status" value="1"/>
</dbReference>
<dbReference type="InterPro" id="IPR001148">
    <property type="entry name" value="CA_dom"/>
</dbReference>
<reference evidence="12 13" key="1">
    <citation type="submission" date="2019-07" db="EMBL/GenBank/DDBJ databases">
        <title>Serratia dokdonensis sp. nov., an elicitor of systemic resistance in Nicotiana Tabacum.</title>
        <authorList>
            <person name="Son J.-S."/>
            <person name="Hwang Y.-J."/>
            <person name="Lee S.-Y."/>
            <person name="Ghim S.-Y."/>
        </authorList>
    </citation>
    <scope>NUCLEOTIDE SEQUENCE [LARGE SCALE GENOMIC DNA]</scope>
    <source>
        <strain evidence="12 13">KUDC3025</strain>
    </source>
</reference>
<keyword evidence="7 10" id="KW-0862">Zinc</keyword>
<evidence type="ECO:0000313" key="12">
    <source>
        <dbReference type="EMBL" id="QHA87666.1"/>
    </source>
</evidence>
<dbReference type="CDD" id="cd03124">
    <property type="entry name" value="alpha_CA_prokaryotic_like"/>
    <property type="match status" value="1"/>
</dbReference>
<dbReference type="PANTHER" id="PTHR18952">
    <property type="entry name" value="CARBONIC ANHYDRASE"/>
    <property type="match status" value="1"/>
</dbReference>